<dbReference type="InterPro" id="IPR003609">
    <property type="entry name" value="Pan_app"/>
</dbReference>
<organism evidence="3 4">
    <name type="scientific">Oculimacula yallundae</name>
    <dbReference type="NCBI Taxonomy" id="86028"/>
    <lineage>
        <taxon>Eukaryota</taxon>
        <taxon>Fungi</taxon>
        <taxon>Dikarya</taxon>
        <taxon>Ascomycota</taxon>
        <taxon>Pezizomycotina</taxon>
        <taxon>Leotiomycetes</taxon>
        <taxon>Helotiales</taxon>
        <taxon>Ploettnerulaceae</taxon>
        <taxon>Oculimacula</taxon>
    </lineage>
</organism>
<evidence type="ECO:0000313" key="3">
    <source>
        <dbReference type="EMBL" id="KAL2064512.1"/>
    </source>
</evidence>
<feature type="signal peptide" evidence="1">
    <location>
        <begin position="1"/>
        <end position="21"/>
    </location>
</feature>
<comment type="caution">
    <text evidence="3">The sequence shown here is derived from an EMBL/GenBank/DDBJ whole genome shotgun (WGS) entry which is preliminary data.</text>
</comment>
<name>A0ABR4C470_9HELO</name>
<keyword evidence="4" id="KW-1185">Reference proteome</keyword>
<dbReference type="EMBL" id="JAZHXI010000013">
    <property type="protein sequence ID" value="KAL2064512.1"/>
    <property type="molecule type" value="Genomic_DNA"/>
</dbReference>
<reference evidence="3 4" key="1">
    <citation type="journal article" date="2024" name="Commun. Biol.">
        <title>Comparative genomic analysis of thermophilic fungi reveals convergent evolutionary adaptations and gene losses.</title>
        <authorList>
            <person name="Steindorff A.S."/>
            <person name="Aguilar-Pontes M.V."/>
            <person name="Robinson A.J."/>
            <person name="Andreopoulos B."/>
            <person name="LaButti K."/>
            <person name="Kuo A."/>
            <person name="Mondo S."/>
            <person name="Riley R."/>
            <person name="Otillar R."/>
            <person name="Haridas S."/>
            <person name="Lipzen A."/>
            <person name="Grimwood J."/>
            <person name="Schmutz J."/>
            <person name="Clum A."/>
            <person name="Reid I.D."/>
            <person name="Moisan M.C."/>
            <person name="Butler G."/>
            <person name="Nguyen T.T.M."/>
            <person name="Dewar K."/>
            <person name="Conant G."/>
            <person name="Drula E."/>
            <person name="Henrissat B."/>
            <person name="Hansel C."/>
            <person name="Singer S."/>
            <person name="Hutchinson M.I."/>
            <person name="de Vries R.P."/>
            <person name="Natvig D.O."/>
            <person name="Powell A.J."/>
            <person name="Tsang A."/>
            <person name="Grigoriev I.V."/>
        </authorList>
    </citation>
    <scope>NUCLEOTIDE SEQUENCE [LARGE SCALE GENOMIC DNA]</scope>
    <source>
        <strain evidence="3 4">CBS 494.80</strain>
    </source>
</reference>
<dbReference type="PROSITE" id="PS50948">
    <property type="entry name" value="PAN"/>
    <property type="match status" value="1"/>
</dbReference>
<gene>
    <name evidence="3" type="ORF">VTL71DRAFT_3649</name>
</gene>
<feature type="domain" description="Apple" evidence="2">
    <location>
        <begin position="135"/>
        <end position="207"/>
    </location>
</feature>
<evidence type="ECO:0000313" key="4">
    <source>
        <dbReference type="Proteomes" id="UP001595075"/>
    </source>
</evidence>
<proteinExistence type="predicted"/>
<keyword evidence="1" id="KW-0732">Signal</keyword>
<dbReference type="Proteomes" id="UP001595075">
    <property type="component" value="Unassembled WGS sequence"/>
</dbReference>
<sequence>MKPSCSSFVVVLCVLLATCSGIPFDAPVGDELTFAQKYGYIRESGLLQGRTDKNKVCQTNEVYKVFKAPPFSGAASSFCSQYIRPTSRATSTATKVSVSTQRTTTTTTEVTTTVASATVATITELCATPTASVTCAFEAFGFGSFLISSASGVSGLECHRRCLLDPTCESFQVQTGGNNICNLFNAPTAGNVQPAPNGGFVFYDRDCTDLLPAGCAIAPARKSRRGSALLPWMPVKPASYVSVACTCLITAAPPATTITVVVPTTTITTTTDISITTMTSVQTDTIEVTYVTYTTVP</sequence>
<evidence type="ECO:0000256" key="1">
    <source>
        <dbReference type="SAM" id="SignalP"/>
    </source>
</evidence>
<evidence type="ECO:0000259" key="2">
    <source>
        <dbReference type="PROSITE" id="PS50948"/>
    </source>
</evidence>
<protein>
    <recommendedName>
        <fullName evidence="2">Apple domain-containing protein</fullName>
    </recommendedName>
</protein>
<accession>A0ABR4C470</accession>
<feature type="chain" id="PRO_5045287154" description="Apple domain-containing protein" evidence="1">
    <location>
        <begin position="22"/>
        <end position="297"/>
    </location>
</feature>